<reference evidence="1" key="1">
    <citation type="submission" date="2021-03" db="EMBL/GenBank/DDBJ databases">
        <title>Evolutionary priming and transition to the ectomycorrhizal habit in an iconic lineage of mushroom-forming fungi: is preadaptation a requirement?</title>
        <authorList>
            <consortium name="DOE Joint Genome Institute"/>
            <person name="Looney B.P."/>
            <person name="Miyauchi S."/>
            <person name="Morin E."/>
            <person name="Drula E."/>
            <person name="Courty P.E."/>
            <person name="Chicoki N."/>
            <person name="Fauchery L."/>
            <person name="Kohler A."/>
            <person name="Kuo A."/>
            <person name="LaButti K."/>
            <person name="Pangilinan J."/>
            <person name="Lipzen A."/>
            <person name="Riley R."/>
            <person name="Andreopoulos W."/>
            <person name="He G."/>
            <person name="Johnson J."/>
            <person name="Barry K.W."/>
            <person name="Grigoriev I.V."/>
            <person name="Nagy L."/>
            <person name="Hibbett D."/>
            <person name="Henrissat B."/>
            <person name="Matheny P.B."/>
            <person name="Labbe J."/>
            <person name="Martin A.F."/>
        </authorList>
    </citation>
    <scope>NUCLEOTIDE SEQUENCE</scope>
    <source>
        <strain evidence="1">BPL698</strain>
    </source>
</reference>
<proteinExistence type="predicted"/>
<accession>A0ACC0UGK7</accession>
<keyword evidence="2" id="KW-1185">Reference proteome</keyword>
<evidence type="ECO:0000313" key="2">
    <source>
        <dbReference type="Proteomes" id="UP001207468"/>
    </source>
</evidence>
<sequence>MVVLLLALILGPQWRNPFRIHYPLDMCTSLSNYHRHGPLSGNANRRKLINSLTISNHSIAAPPSLPLPHLPCHTPKRFSKASKQSLHSYPE</sequence>
<protein>
    <submittedName>
        <fullName evidence="1">Uncharacterized protein</fullName>
    </submittedName>
</protein>
<organism evidence="1 2">
    <name type="scientific">Russula earlei</name>
    <dbReference type="NCBI Taxonomy" id="71964"/>
    <lineage>
        <taxon>Eukaryota</taxon>
        <taxon>Fungi</taxon>
        <taxon>Dikarya</taxon>
        <taxon>Basidiomycota</taxon>
        <taxon>Agaricomycotina</taxon>
        <taxon>Agaricomycetes</taxon>
        <taxon>Russulales</taxon>
        <taxon>Russulaceae</taxon>
        <taxon>Russula</taxon>
    </lineage>
</organism>
<comment type="caution">
    <text evidence="1">The sequence shown here is derived from an EMBL/GenBank/DDBJ whole genome shotgun (WGS) entry which is preliminary data.</text>
</comment>
<dbReference type="EMBL" id="JAGFNK010000043">
    <property type="protein sequence ID" value="KAI9510391.1"/>
    <property type="molecule type" value="Genomic_DNA"/>
</dbReference>
<evidence type="ECO:0000313" key="1">
    <source>
        <dbReference type="EMBL" id="KAI9510391.1"/>
    </source>
</evidence>
<gene>
    <name evidence="1" type="ORF">F5148DRAFT_593460</name>
</gene>
<dbReference type="Proteomes" id="UP001207468">
    <property type="component" value="Unassembled WGS sequence"/>
</dbReference>
<name>A0ACC0UGK7_9AGAM</name>